<evidence type="ECO:0008006" key="4">
    <source>
        <dbReference type="Google" id="ProtNLM"/>
    </source>
</evidence>
<dbReference type="EMBL" id="CP021109">
    <property type="protein sequence ID" value="ARP87341.1"/>
    <property type="molecule type" value="Genomic_DNA"/>
</dbReference>
<evidence type="ECO:0000313" key="3">
    <source>
        <dbReference type="Proteomes" id="UP000194139"/>
    </source>
</evidence>
<accession>A0A1W6Z268</accession>
<keyword evidence="1" id="KW-0812">Transmembrane</keyword>
<feature type="transmembrane region" description="Helical" evidence="1">
    <location>
        <begin position="12"/>
        <end position="31"/>
    </location>
</feature>
<dbReference type="Proteomes" id="UP000194139">
    <property type="component" value="Chromosome"/>
</dbReference>
<reference evidence="2 3" key="1">
    <citation type="submission" date="2017-05" db="EMBL/GenBank/DDBJ databases">
        <title>Complete and WGS of Bordetella genogroups.</title>
        <authorList>
            <person name="Spilker T."/>
            <person name="LiPuma J."/>
        </authorList>
    </citation>
    <scope>NUCLEOTIDE SEQUENCE [LARGE SCALE GENOMIC DNA]</scope>
    <source>
        <strain evidence="2 3">AU17164</strain>
    </source>
</reference>
<dbReference type="AlphaFoldDB" id="A0A1W6Z268"/>
<keyword evidence="1" id="KW-0472">Membrane</keyword>
<keyword evidence="3" id="KW-1185">Reference proteome</keyword>
<sequence length="163" mass="17714">MRVPVVRPRGAAWLDGAVTAAATLAVLGALSWQGLHPLAACGVALALAALAGCLHGPLRRRRAVRAIRIDRDGAVHLRMRQGWQPADWVALWRGPRWLTLRARLHAGAEHDPAAGEAATPPRFHFVTLTVWRDALPAPAWRRVCLLASRRLRRAPAAPSPRAS</sequence>
<evidence type="ECO:0000313" key="2">
    <source>
        <dbReference type="EMBL" id="ARP87341.1"/>
    </source>
</evidence>
<keyword evidence="1" id="KW-1133">Transmembrane helix</keyword>
<evidence type="ECO:0000256" key="1">
    <source>
        <dbReference type="SAM" id="Phobius"/>
    </source>
</evidence>
<feature type="transmembrane region" description="Helical" evidence="1">
    <location>
        <begin position="37"/>
        <end position="58"/>
    </location>
</feature>
<name>A0A1W6Z268_9BORD</name>
<organism evidence="2 3">
    <name type="scientific">Bordetella genomosp. 9</name>
    <dbReference type="NCBI Taxonomy" id="1416803"/>
    <lineage>
        <taxon>Bacteria</taxon>
        <taxon>Pseudomonadati</taxon>
        <taxon>Pseudomonadota</taxon>
        <taxon>Betaproteobacteria</taxon>
        <taxon>Burkholderiales</taxon>
        <taxon>Alcaligenaceae</taxon>
        <taxon>Bordetella</taxon>
    </lineage>
</organism>
<gene>
    <name evidence="2" type="ORF">CAL13_14855</name>
</gene>
<protein>
    <recommendedName>
        <fullName evidence="4">Toxin CptA</fullName>
    </recommendedName>
</protein>
<proteinExistence type="predicted"/>